<dbReference type="EMBL" id="CYSD01000018">
    <property type="protein sequence ID" value="CUH77246.1"/>
    <property type="molecule type" value="Genomic_DNA"/>
</dbReference>
<evidence type="ECO:0000313" key="2">
    <source>
        <dbReference type="Proteomes" id="UP000052022"/>
    </source>
</evidence>
<gene>
    <name evidence="1" type="ORF">TRM7557_01282</name>
</gene>
<name>A0A0P1G689_9RHOB</name>
<evidence type="ECO:0000313" key="1">
    <source>
        <dbReference type="EMBL" id="CUH77246.1"/>
    </source>
</evidence>
<reference evidence="1 2" key="1">
    <citation type="submission" date="2015-09" db="EMBL/GenBank/DDBJ databases">
        <authorList>
            <consortium name="Swine Surveillance"/>
        </authorList>
    </citation>
    <scope>NUCLEOTIDE SEQUENCE [LARGE SCALE GENOMIC DNA]</scope>
    <source>
        <strain evidence="1 2">CECT 7557</strain>
    </source>
</reference>
<dbReference type="STRING" id="928856.SAMN04488049_11576"/>
<dbReference type="Proteomes" id="UP000052022">
    <property type="component" value="Unassembled WGS sequence"/>
</dbReference>
<keyword evidence="2" id="KW-1185">Reference proteome</keyword>
<protein>
    <submittedName>
        <fullName evidence="1">Uncharacterized protein</fullName>
    </submittedName>
</protein>
<sequence>MMLILSGVPELADSIPKLEQLFRKVAHVRLDDIDLEVDIEEVNSIVGSYAIEANLSVDDDLTSGDFLHRLTTAGAFRWGLVFELVMKAVGSAVKQKSNQLKREHFVDVWVTKTGMNSIATPFTHSDYATMIRKDRPFEVTIRR</sequence>
<accession>A0A0P1G689</accession>
<dbReference type="AlphaFoldDB" id="A0A0P1G689"/>
<proteinExistence type="predicted"/>
<organism evidence="1 2">
    <name type="scientific">Tritonibacter multivorans</name>
    <dbReference type="NCBI Taxonomy" id="928856"/>
    <lineage>
        <taxon>Bacteria</taxon>
        <taxon>Pseudomonadati</taxon>
        <taxon>Pseudomonadota</taxon>
        <taxon>Alphaproteobacteria</taxon>
        <taxon>Rhodobacterales</taxon>
        <taxon>Paracoccaceae</taxon>
        <taxon>Tritonibacter</taxon>
    </lineage>
</organism>